<comment type="subcellular location">
    <subcellularLocation>
        <location evidence="1">Mitochondrion membrane</location>
        <topology evidence="1">Multi-pass membrane protein</topology>
    </subcellularLocation>
</comment>
<dbReference type="GO" id="GO:0022857">
    <property type="term" value="F:transmembrane transporter activity"/>
    <property type="evidence" value="ECO:0007669"/>
    <property type="project" value="TreeGrafter"/>
</dbReference>
<evidence type="ECO:0000256" key="1">
    <source>
        <dbReference type="ARBA" id="ARBA00004225"/>
    </source>
</evidence>
<dbReference type="GO" id="GO:0031966">
    <property type="term" value="C:mitochondrial membrane"/>
    <property type="evidence" value="ECO:0007669"/>
    <property type="project" value="UniProtKB-SubCell"/>
</dbReference>
<keyword evidence="4 9" id="KW-0812">Transmembrane</keyword>
<dbReference type="Pfam" id="PF00153">
    <property type="entry name" value="Mito_carr"/>
    <property type="match status" value="2"/>
</dbReference>
<dbReference type="Gene3D" id="1.50.40.10">
    <property type="entry name" value="Mitochondrial carrier domain"/>
    <property type="match status" value="1"/>
</dbReference>
<evidence type="ECO:0000256" key="12">
    <source>
        <dbReference type="SAM" id="MobiDB-lite"/>
    </source>
</evidence>
<feature type="coiled-coil region" evidence="11">
    <location>
        <begin position="441"/>
        <end position="482"/>
    </location>
</feature>
<comment type="caution">
    <text evidence="13">The sequence shown here is derived from an EMBL/GenBank/DDBJ whole genome shotgun (WGS) entry which is preliminary data.</text>
</comment>
<dbReference type="AlphaFoldDB" id="A0A7J6MQW5"/>
<dbReference type="Proteomes" id="UP000591131">
    <property type="component" value="Unassembled WGS sequence"/>
</dbReference>
<keyword evidence="5" id="KW-0677">Repeat</keyword>
<dbReference type="OrthoDB" id="434783at2759"/>
<protein>
    <recommendedName>
        <fullName evidence="15">Cu/Pi carrier</fullName>
    </recommendedName>
</protein>
<accession>A0A7J6MQW5</accession>
<evidence type="ECO:0008006" key="15">
    <source>
        <dbReference type="Google" id="ProtNLM"/>
    </source>
</evidence>
<evidence type="ECO:0000256" key="2">
    <source>
        <dbReference type="ARBA" id="ARBA00006375"/>
    </source>
</evidence>
<evidence type="ECO:0000313" key="14">
    <source>
        <dbReference type="Proteomes" id="UP000591131"/>
    </source>
</evidence>
<evidence type="ECO:0000256" key="5">
    <source>
        <dbReference type="ARBA" id="ARBA00022737"/>
    </source>
</evidence>
<evidence type="ECO:0000256" key="8">
    <source>
        <dbReference type="ARBA" id="ARBA00023136"/>
    </source>
</evidence>
<proteinExistence type="inferred from homology"/>
<keyword evidence="7" id="KW-0496">Mitochondrion</keyword>
<dbReference type="InterPro" id="IPR023395">
    <property type="entry name" value="MCP_dom_sf"/>
</dbReference>
<dbReference type="PANTHER" id="PTHR45624:SF10">
    <property type="entry name" value="SLC (SOLUTE CARRIER) HOMOLOG"/>
    <property type="match status" value="1"/>
</dbReference>
<reference evidence="13 14" key="1">
    <citation type="submission" date="2020-04" db="EMBL/GenBank/DDBJ databases">
        <title>Perkinsus chesapeaki whole genome sequence.</title>
        <authorList>
            <person name="Bogema D.R."/>
        </authorList>
    </citation>
    <scope>NUCLEOTIDE SEQUENCE [LARGE SCALE GENOMIC DNA]</scope>
    <source>
        <strain evidence="13">ATCC PRA-425</strain>
    </source>
</reference>
<evidence type="ECO:0000313" key="13">
    <source>
        <dbReference type="EMBL" id="KAF4673973.1"/>
    </source>
</evidence>
<evidence type="ECO:0000256" key="6">
    <source>
        <dbReference type="ARBA" id="ARBA00022989"/>
    </source>
</evidence>
<feature type="region of interest" description="Disordered" evidence="12">
    <location>
        <begin position="494"/>
        <end position="517"/>
    </location>
</feature>
<dbReference type="InterPro" id="IPR018108">
    <property type="entry name" value="MCP_transmembrane"/>
</dbReference>
<evidence type="ECO:0000256" key="7">
    <source>
        <dbReference type="ARBA" id="ARBA00023128"/>
    </source>
</evidence>
<dbReference type="InterPro" id="IPR050567">
    <property type="entry name" value="Mitochondrial_Carrier"/>
</dbReference>
<comment type="similarity">
    <text evidence="2 10">Belongs to the mitochondrial carrier (TC 2.A.29) family.</text>
</comment>
<organism evidence="13 14">
    <name type="scientific">Perkinsus chesapeaki</name>
    <name type="common">Clam parasite</name>
    <name type="synonym">Perkinsus andrewsi</name>
    <dbReference type="NCBI Taxonomy" id="330153"/>
    <lineage>
        <taxon>Eukaryota</taxon>
        <taxon>Sar</taxon>
        <taxon>Alveolata</taxon>
        <taxon>Perkinsozoa</taxon>
        <taxon>Perkinsea</taxon>
        <taxon>Perkinsida</taxon>
        <taxon>Perkinsidae</taxon>
        <taxon>Perkinsus</taxon>
    </lineage>
</organism>
<evidence type="ECO:0000256" key="3">
    <source>
        <dbReference type="ARBA" id="ARBA00022448"/>
    </source>
</evidence>
<name>A0A7J6MQW5_PERCH</name>
<dbReference type="PROSITE" id="PS50920">
    <property type="entry name" value="SOLCAR"/>
    <property type="match status" value="1"/>
</dbReference>
<keyword evidence="11" id="KW-0175">Coiled coil</keyword>
<evidence type="ECO:0000256" key="4">
    <source>
        <dbReference type="ARBA" id="ARBA00022692"/>
    </source>
</evidence>
<evidence type="ECO:0000256" key="11">
    <source>
        <dbReference type="SAM" id="Coils"/>
    </source>
</evidence>
<sequence>MPNPPSALDTLPPVTGAAVVTAFAMYPVDIVRALVMAQASGQRSSVPTLVKNFYQTHGAGGFVSKGLGAEMVRATFSRVIKFWLQPIFHQRVFGTKQKDGTPFSKGIAGSLATIPEVIAISPFENAKLAQQLDAEGKFKGTADTMRHLIRTRGVVGLYIGYTGMQLRQMLWTGGYFFSLDIFREQTDKIFGRGTMSDTAGGFCAGVFGTAINCWCDVVRTVIQKQAIADTFNPEIVRAPLSPAYFVSGVTDMFKTAADIASKRGLAGLYAGFLVKSCYLGGSGAFLAVLVPRFKQIESCPADLPFCMTSVESVVKGYFDGLTLLVSLVHRDPRRGIRITIYATVKGKEYVKYFDPDELIKLRLALGITFNDMDTSVAARKRSACECATKSLLPALAQRSKCKVELENEECVVTFRFPVQDYGEMKGQFKLNERMSNYETLNDALSEEVIRLNGKVAELGKKLKETEELLDASKTECEKVKAALCDSIKANSGTKRAAIADSGGTPLEESSDKKLKHE</sequence>
<keyword evidence="14" id="KW-1185">Reference proteome</keyword>
<gene>
    <name evidence="13" type="ORF">FOL47_009891</name>
</gene>
<dbReference type="PANTHER" id="PTHR45624">
    <property type="entry name" value="MITOCHONDRIAL BASIC AMINO ACIDS TRANSPORTER-RELATED"/>
    <property type="match status" value="1"/>
</dbReference>
<keyword evidence="6" id="KW-1133">Transmembrane helix</keyword>
<dbReference type="EMBL" id="JAAPAO010000072">
    <property type="protein sequence ID" value="KAF4673973.1"/>
    <property type="molecule type" value="Genomic_DNA"/>
</dbReference>
<evidence type="ECO:0000256" key="9">
    <source>
        <dbReference type="PROSITE-ProRule" id="PRU00282"/>
    </source>
</evidence>
<keyword evidence="3 10" id="KW-0813">Transport</keyword>
<feature type="repeat" description="Solcar" evidence="9">
    <location>
        <begin position="100"/>
        <end position="185"/>
    </location>
</feature>
<evidence type="ECO:0000256" key="10">
    <source>
        <dbReference type="RuleBase" id="RU000488"/>
    </source>
</evidence>
<keyword evidence="8 9" id="KW-0472">Membrane</keyword>
<dbReference type="SUPFAM" id="SSF103506">
    <property type="entry name" value="Mitochondrial carrier"/>
    <property type="match status" value="1"/>
</dbReference>